<dbReference type="RefSeq" id="WP_269022868.1">
    <property type="nucleotide sequence ID" value="NZ_CP113517.1"/>
</dbReference>
<dbReference type="Proteomes" id="UP001162780">
    <property type="component" value="Chromosome"/>
</dbReference>
<organism evidence="2 3">
    <name type="scientific">Methylomonas rapida</name>
    <dbReference type="NCBI Taxonomy" id="2963939"/>
    <lineage>
        <taxon>Bacteria</taxon>
        <taxon>Pseudomonadati</taxon>
        <taxon>Pseudomonadota</taxon>
        <taxon>Gammaproteobacteria</taxon>
        <taxon>Methylococcales</taxon>
        <taxon>Methylococcaceae</taxon>
        <taxon>Methylomonas</taxon>
    </lineage>
</organism>
<dbReference type="SMART" id="SM01040">
    <property type="entry name" value="Bro-N"/>
    <property type="match status" value="1"/>
</dbReference>
<name>A0ABY7GR13_9GAMM</name>
<dbReference type="PANTHER" id="PTHR36180:SF2">
    <property type="entry name" value="BRO FAMILY PROTEIN"/>
    <property type="match status" value="1"/>
</dbReference>
<protein>
    <submittedName>
        <fullName evidence="2">BRO family protein</fullName>
    </submittedName>
</protein>
<reference evidence="2" key="1">
    <citation type="submission" date="2022-11" db="EMBL/GenBank/DDBJ databases">
        <title>Methylomonas rapida sp. nov., Carotenoid-Producing Obligate Methanotrophs with High Growth Characteristics and Biotechnological Potential.</title>
        <authorList>
            <person name="Tikhonova E.N."/>
            <person name="Suleimanov R.Z."/>
            <person name="Miroshnikov K."/>
            <person name="Oshkin I.Y."/>
            <person name="Belova S.E."/>
            <person name="Danilova O.V."/>
            <person name="Ashikhmin A."/>
            <person name="Konopkin A."/>
            <person name="But S.Y."/>
            <person name="Khmelenina V.N."/>
            <person name="Kuznetsov N."/>
            <person name="Pimenov N.V."/>
            <person name="Dedysh S.N."/>
        </authorList>
    </citation>
    <scope>NUCLEOTIDE SEQUENCE</scope>
    <source>
        <strain evidence="2">MP1</strain>
    </source>
</reference>
<sequence length="273" mass="30631">MSQNIQFFQFHNYSLRMLVDENGEPWFVAMDVAEILDYTDAQAMTRRLDEDEVRNRQIVGFGNRGVTTVNESGLYSSIIGSHKPEAKAFKKWVTSEVLPSIRKHGYYVAQGSSAPDSVPQFEAPNELLPFQRVKGSQLSKLCKMSKSLGHAYLIECGVTPEYVSKLLQTHDPYAALVSNPAAIVERELTVPFEVLQAEIPMRADAADKEFFYLLSSTWTALCGDYDAIATARMLKHRGFLKFYHQTLLIKAPRGLLGGGRPLVYAVKRSMVEA</sequence>
<gene>
    <name evidence="2" type="ORF">NM686_010690</name>
</gene>
<dbReference type="PROSITE" id="PS51750">
    <property type="entry name" value="BRO_N"/>
    <property type="match status" value="1"/>
</dbReference>
<accession>A0ABY7GR13</accession>
<keyword evidence="3" id="KW-1185">Reference proteome</keyword>
<dbReference type="InterPro" id="IPR003497">
    <property type="entry name" value="BRO_N_domain"/>
</dbReference>
<dbReference type="EMBL" id="CP113517">
    <property type="protein sequence ID" value="WAR46951.1"/>
    <property type="molecule type" value="Genomic_DNA"/>
</dbReference>
<evidence type="ECO:0000259" key="1">
    <source>
        <dbReference type="PROSITE" id="PS51750"/>
    </source>
</evidence>
<evidence type="ECO:0000313" key="2">
    <source>
        <dbReference type="EMBL" id="WAR46951.1"/>
    </source>
</evidence>
<feature type="domain" description="Bro-N" evidence="1">
    <location>
        <begin position="2"/>
        <end position="105"/>
    </location>
</feature>
<dbReference type="PANTHER" id="PTHR36180">
    <property type="entry name" value="DNA-BINDING PROTEIN-RELATED-RELATED"/>
    <property type="match status" value="1"/>
</dbReference>
<proteinExistence type="predicted"/>
<dbReference type="Pfam" id="PF02498">
    <property type="entry name" value="Bro-N"/>
    <property type="match status" value="1"/>
</dbReference>
<evidence type="ECO:0000313" key="3">
    <source>
        <dbReference type="Proteomes" id="UP001162780"/>
    </source>
</evidence>